<sequence length="1063" mass="112664">MRNLKRALSLALASVMVMGLMVVGTGASYVDVSSEQNQEAIEVLQAVGVMTGDENGNFNPDANVTRNEMAVVMSNLLDYTVSSYKGTAPFSDVPSWAEPYVAACYTNGIIAGYDAKTFGGSDSVTTGQAALMLLKALGYFQEAGDFGQDWLVATVAQGSKIDLFDGVDTAARDALTRNEVAQLVLNALKAEMVEIVDHDVTTDGKGNWVTKAVYDARTSTDKKYGKITNEKADGNAARFSVQLGEDLYSGDLQMNDEAADDFQRPATEWKYVNDTIGTFTDKADAVYTKKVTAANIYSVVGKSTADDLEDGTYALYNYIDGEGGQVTANIGNFVDKNNTTKVNGSGNGMLTEVYVDTSAKKVTIVSINTYVFQASTDYNTSKESVDVVSAGDTEITLDNRTLEQDDFDVKDVKADDYLLITAAKQANGTYDVQTVAKAEVLTGSVDGYKIQDSVIIDGTTYKYSLTTAKTGEQNTQYTVGQTAAVVLDAYGYVIAVDEAVVSSNYVFVSEFAQPSGLSNGKVVGHAYFTDGTTDDITIKDLMGDSNKANMIPGGDKTAKAGWYTYSKNSNDEYSLYAIEAKYSTSKIGYAHPGQTDVAYNNEVNFLANGASATGLNGAAIKANNDTIIVVDDGDEVTYYTGVKNLPDVVLKAAAGGKAAGAATVNAVYKTSNSYAAYVFINVTGSSSISGGEDSTMVYFVKYDGQHKTTDNEIYYTYKVLVDGKEEIVKADSQVLGTSTLYSAYYKARTNSDDEITTILPMPTGAGEKFIAADGVSNGLSYSAGTLTVGSKGYTLADNCKITLVVLKSANAMNKDKSADYEAQIVTAKELSDRVKDYNVTYNYELKATEKNGSELEELYVTVTAATGRPTSVPSISNVTVNGNAVTGYATIADAVAHATVLGTGTSVTVNATIANATTSAYDVDGDYKGGDFVAEYPNTPTYTIGGAANEVIVTRITASNANGNANPVYVAVKSADMKTVSVKNTSSTSAIQVTIGDETKVVAKGATETFKSVAAGSSFKVTYEAEMGKTVEFDSDNSAGATFTNFNSLSVDNVTANVTIQFK</sequence>
<dbReference type="Proteomes" id="UP000628736">
    <property type="component" value="Unassembled WGS sequence"/>
</dbReference>
<evidence type="ECO:0000313" key="3">
    <source>
        <dbReference type="EMBL" id="MBC5722933.1"/>
    </source>
</evidence>
<keyword evidence="4" id="KW-1185">Reference proteome</keyword>
<feature type="domain" description="SLH" evidence="2">
    <location>
        <begin position="24"/>
        <end position="83"/>
    </location>
</feature>
<feature type="domain" description="SLH" evidence="2">
    <location>
        <begin position="84"/>
        <end position="147"/>
    </location>
</feature>
<dbReference type="InterPro" id="IPR001119">
    <property type="entry name" value="SLH_dom"/>
</dbReference>
<keyword evidence="1" id="KW-0677">Repeat</keyword>
<gene>
    <name evidence="3" type="ORF">H8S11_08925</name>
</gene>
<dbReference type="Pfam" id="PF00395">
    <property type="entry name" value="SLH"/>
    <property type="match status" value="2"/>
</dbReference>
<name>A0A8J6M790_9FIRM</name>
<dbReference type="RefSeq" id="WP_186852891.1">
    <property type="nucleotide sequence ID" value="NZ_JACOPO010000005.1"/>
</dbReference>
<evidence type="ECO:0000259" key="2">
    <source>
        <dbReference type="PROSITE" id="PS51272"/>
    </source>
</evidence>
<dbReference type="AlphaFoldDB" id="A0A8J6M790"/>
<evidence type="ECO:0000313" key="4">
    <source>
        <dbReference type="Proteomes" id="UP000628736"/>
    </source>
</evidence>
<protein>
    <submittedName>
        <fullName evidence="3">S-layer homology domain-containing protein</fullName>
    </submittedName>
</protein>
<organism evidence="3 4">
    <name type="scientific">Flintibacter hominis</name>
    <dbReference type="NCBI Taxonomy" id="2763048"/>
    <lineage>
        <taxon>Bacteria</taxon>
        <taxon>Bacillati</taxon>
        <taxon>Bacillota</taxon>
        <taxon>Clostridia</taxon>
        <taxon>Eubacteriales</taxon>
        <taxon>Flintibacter</taxon>
    </lineage>
</organism>
<dbReference type="EMBL" id="JACOPO010000005">
    <property type="protein sequence ID" value="MBC5722933.1"/>
    <property type="molecule type" value="Genomic_DNA"/>
</dbReference>
<reference evidence="3" key="1">
    <citation type="submission" date="2020-08" db="EMBL/GenBank/DDBJ databases">
        <title>Genome public.</title>
        <authorList>
            <person name="Liu C."/>
            <person name="Sun Q."/>
        </authorList>
    </citation>
    <scope>NUCLEOTIDE SEQUENCE</scope>
    <source>
        <strain evidence="3">NSJ-23</strain>
    </source>
</reference>
<proteinExistence type="predicted"/>
<dbReference type="PROSITE" id="PS51272">
    <property type="entry name" value="SLH"/>
    <property type="match status" value="2"/>
</dbReference>
<accession>A0A8J6M790</accession>
<evidence type="ECO:0000256" key="1">
    <source>
        <dbReference type="ARBA" id="ARBA00022737"/>
    </source>
</evidence>
<comment type="caution">
    <text evidence="3">The sequence shown here is derived from an EMBL/GenBank/DDBJ whole genome shotgun (WGS) entry which is preliminary data.</text>
</comment>